<name>A0A0D3HZA8_EMIH1</name>
<dbReference type="Proteomes" id="UP000013827">
    <property type="component" value="Unassembled WGS sequence"/>
</dbReference>
<dbReference type="EnsemblProtists" id="EOD04343">
    <property type="protein sequence ID" value="EOD04343"/>
    <property type="gene ID" value="EMIHUDRAFT_453875"/>
</dbReference>
<dbReference type="HOGENOM" id="CLU_1681229_0_0_1"/>
<organism evidence="1 2">
    <name type="scientific">Emiliania huxleyi (strain CCMP1516)</name>
    <dbReference type="NCBI Taxonomy" id="280463"/>
    <lineage>
        <taxon>Eukaryota</taxon>
        <taxon>Haptista</taxon>
        <taxon>Haptophyta</taxon>
        <taxon>Prymnesiophyceae</taxon>
        <taxon>Isochrysidales</taxon>
        <taxon>Noelaerhabdaceae</taxon>
        <taxon>Emiliania</taxon>
    </lineage>
</organism>
<protein>
    <submittedName>
        <fullName evidence="1">Uncharacterized protein</fullName>
    </submittedName>
</protein>
<reference evidence="2" key="1">
    <citation type="journal article" date="2013" name="Nature">
        <title>Pan genome of the phytoplankton Emiliania underpins its global distribution.</title>
        <authorList>
            <person name="Read B.A."/>
            <person name="Kegel J."/>
            <person name="Klute M.J."/>
            <person name="Kuo A."/>
            <person name="Lefebvre S.C."/>
            <person name="Maumus F."/>
            <person name="Mayer C."/>
            <person name="Miller J."/>
            <person name="Monier A."/>
            <person name="Salamov A."/>
            <person name="Young J."/>
            <person name="Aguilar M."/>
            <person name="Claverie J.M."/>
            <person name="Frickenhaus S."/>
            <person name="Gonzalez K."/>
            <person name="Herman E.K."/>
            <person name="Lin Y.C."/>
            <person name="Napier J."/>
            <person name="Ogata H."/>
            <person name="Sarno A.F."/>
            <person name="Shmutz J."/>
            <person name="Schroeder D."/>
            <person name="de Vargas C."/>
            <person name="Verret F."/>
            <person name="von Dassow P."/>
            <person name="Valentin K."/>
            <person name="Van de Peer Y."/>
            <person name="Wheeler G."/>
            <person name="Dacks J.B."/>
            <person name="Delwiche C.F."/>
            <person name="Dyhrman S.T."/>
            <person name="Glockner G."/>
            <person name="John U."/>
            <person name="Richards T."/>
            <person name="Worden A.Z."/>
            <person name="Zhang X."/>
            <person name="Grigoriev I.V."/>
            <person name="Allen A.E."/>
            <person name="Bidle K."/>
            <person name="Borodovsky M."/>
            <person name="Bowler C."/>
            <person name="Brownlee C."/>
            <person name="Cock J.M."/>
            <person name="Elias M."/>
            <person name="Gladyshev V.N."/>
            <person name="Groth M."/>
            <person name="Guda C."/>
            <person name="Hadaegh A."/>
            <person name="Iglesias-Rodriguez M.D."/>
            <person name="Jenkins J."/>
            <person name="Jones B.M."/>
            <person name="Lawson T."/>
            <person name="Leese F."/>
            <person name="Lindquist E."/>
            <person name="Lobanov A."/>
            <person name="Lomsadze A."/>
            <person name="Malik S.B."/>
            <person name="Marsh M.E."/>
            <person name="Mackinder L."/>
            <person name="Mock T."/>
            <person name="Mueller-Roeber B."/>
            <person name="Pagarete A."/>
            <person name="Parker M."/>
            <person name="Probert I."/>
            <person name="Quesneville H."/>
            <person name="Raines C."/>
            <person name="Rensing S.A."/>
            <person name="Riano-Pachon D.M."/>
            <person name="Richier S."/>
            <person name="Rokitta S."/>
            <person name="Shiraiwa Y."/>
            <person name="Soanes D.M."/>
            <person name="van der Giezen M."/>
            <person name="Wahlund T.M."/>
            <person name="Williams B."/>
            <person name="Wilson W."/>
            <person name="Wolfe G."/>
            <person name="Wurch L.L."/>
        </authorList>
    </citation>
    <scope>NUCLEOTIDE SEQUENCE</scope>
</reference>
<dbReference type="KEGG" id="ehx:EMIHUDRAFT_453875"/>
<proteinExistence type="predicted"/>
<dbReference type="AlphaFoldDB" id="A0A0D3HZA8"/>
<dbReference type="GeneID" id="17250565"/>
<dbReference type="RefSeq" id="XP_005756772.1">
    <property type="nucleotide sequence ID" value="XM_005756715.1"/>
</dbReference>
<keyword evidence="2" id="KW-1185">Reference proteome</keyword>
<dbReference type="PaxDb" id="2903-EOD04343"/>
<accession>A0A0D3HZA8</accession>
<reference evidence="1" key="2">
    <citation type="submission" date="2024-10" db="UniProtKB">
        <authorList>
            <consortium name="EnsemblProtists"/>
        </authorList>
    </citation>
    <scope>IDENTIFICATION</scope>
</reference>
<sequence length="157" mass="17495">MGGVGWSDQTGYASTSARVCDGSRHAAAALLHSFDGEDDFAAAMTASSYVPGLMGLRPWLRVRGAAAFDGYLSLWRTWLPQNYLYIGFLPTLPVHRIGEHSLRAFEYDSLPGWLSKLSQVAPWNGAEWADAAYARGRRDAETNRLELRRRILSFLRS</sequence>
<evidence type="ECO:0000313" key="2">
    <source>
        <dbReference type="Proteomes" id="UP000013827"/>
    </source>
</evidence>
<evidence type="ECO:0000313" key="1">
    <source>
        <dbReference type="EnsemblProtists" id="EOD04343"/>
    </source>
</evidence>